<keyword evidence="4" id="KW-1185">Reference proteome</keyword>
<dbReference type="InParanoid" id="M4B819"/>
<name>M4B819_HYAAE</name>
<keyword evidence="2" id="KW-1133">Transmembrane helix</keyword>
<feature type="transmembrane region" description="Helical" evidence="2">
    <location>
        <begin position="20"/>
        <end position="40"/>
    </location>
</feature>
<proteinExistence type="predicted"/>
<keyword evidence="2" id="KW-0472">Membrane</keyword>
<dbReference type="HOGENOM" id="CLU_170689_0_0_1"/>
<feature type="region of interest" description="Disordered" evidence="1">
    <location>
        <begin position="83"/>
        <end position="114"/>
    </location>
</feature>
<dbReference type="Proteomes" id="UP000011713">
    <property type="component" value="Unassembled WGS sequence"/>
</dbReference>
<reference evidence="4" key="1">
    <citation type="journal article" date="2010" name="Science">
        <title>Signatures of adaptation to obligate biotrophy in the Hyaloperonospora arabidopsidis genome.</title>
        <authorList>
            <person name="Baxter L."/>
            <person name="Tripathy S."/>
            <person name="Ishaque N."/>
            <person name="Boot N."/>
            <person name="Cabral A."/>
            <person name="Kemen E."/>
            <person name="Thines M."/>
            <person name="Ah-Fong A."/>
            <person name="Anderson R."/>
            <person name="Badejoko W."/>
            <person name="Bittner-Eddy P."/>
            <person name="Boore J.L."/>
            <person name="Chibucos M.C."/>
            <person name="Coates M."/>
            <person name="Dehal P."/>
            <person name="Delehaunty K."/>
            <person name="Dong S."/>
            <person name="Downton P."/>
            <person name="Dumas B."/>
            <person name="Fabro G."/>
            <person name="Fronick C."/>
            <person name="Fuerstenberg S.I."/>
            <person name="Fulton L."/>
            <person name="Gaulin E."/>
            <person name="Govers F."/>
            <person name="Hughes L."/>
            <person name="Humphray S."/>
            <person name="Jiang R.H."/>
            <person name="Judelson H."/>
            <person name="Kamoun S."/>
            <person name="Kyung K."/>
            <person name="Meijer H."/>
            <person name="Minx P."/>
            <person name="Morris P."/>
            <person name="Nelson J."/>
            <person name="Phuntumart V."/>
            <person name="Qutob D."/>
            <person name="Rehmany A."/>
            <person name="Rougon-Cardoso A."/>
            <person name="Ryden P."/>
            <person name="Torto-Alalibo T."/>
            <person name="Studholme D."/>
            <person name="Wang Y."/>
            <person name="Win J."/>
            <person name="Wood J."/>
            <person name="Clifton S.W."/>
            <person name="Rogers J."/>
            <person name="Van den Ackerveken G."/>
            <person name="Jones J.D."/>
            <person name="McDowell J.M."/>
            <person name="Beynon J."/>
            <person name="Tyler B.M."/>
        </authorList>
    </citation>
    <scope>NUCLEOTIDE SEQUENCE [LARGE SCALE GENOMIC DNA]</scope>
    <source>
        <strain evidence="4">Emoy2</strain>
    </source>
</reference>
<evidence type="ECO:0000256" key="1">
    <source>
        <dbReference type="SAM" id="MobiDB-lite"/>
    </source>
</evidence>
<organism evidence="3 4">
    <name type="scientific">Hyaloperonospora arabidopsidis (strain Emoy2)</name>
    <name type="common">Downy mildew agent</name>
    <name type="synonym">Peronospora arabidopsidis</name>
    <dbReference type="NCBI Taxonomy" id="559515"/>
    <lineage>
        <taxon>Eukaryota</taxon>
        <taxon>Sar</taxon>
        <taxon>Stramenopiles</taxon>
        <taxon>Oomycota</taxon>
        <taxon>Peronosporomycetes</taxon>
        <taxon>Peronosporales</taxon>
        <taxon>Peronosporaceae</taxon>
        <taxon>Hyaloperonospora</taxon>
    </lineage>
</organism>
<evidence type="ECO:0000313" key="3">
    <source>
        <dbReference type="EnsemblProtists" id="HpaP802421"/>
    </source>
</evidence>
<keyword evidence="2" id="KW-0812">Transmembrane</keyword>
<evidence type="ECO:0000313" key="4">
    <source>
        <dbReference type="Proteomes" id="UP000011713"/>
    </source>
</evidence>
<evidence type="ECO:0000256" key="2">
    <source>
        <dbReference type="SAM" id="Phobius"/>
    </source>
</evidence>
<dbReference type="AlphaFoldDB" id="M4B819"/>
<dbReference type="VEuPathDB" id="FungiDB:HpaG802421"/>
<dbReference type="EMBL" id="JH597957">
    <property type="status" value="NOT_ANNOTATED_CDS"/>
    <property type="molecule type" value="Genomic_DNA"/>
</dbReference>
<reference evidence="3" key="2">
    <citation type="submission" date="2015-06" db="UniProtKB">
        <authorList>
            <consortium name="EnsemblProtists"/>
        </authorList>
    </citation>
    <scope>IDENTIFICATION</scope>
    <source>
        <strain evidence="3">Emoy2</strain>
    </source>
</reference>
<sequence>MTHVNPERRLSAYALYDIGVLLPKVLHLLLAGLVCLARLFGHHGGHFAEGTWNRIFSPGCRQGAEVAGNAGYQTDHPRWVADAPGLGRSSSRSRQVRFMGLGSQARRPSRQLEG</sequence>
<accession>M4B819</accession>
<dbReference type="EnsemblProtists" id="HpaT802421">
    <property type="protein sequence ID" value="HpaP802421"/>
    <property type="gene ID" value="HpaG802421"/>
</dbReference>
<protein>
    <submittedName>
        <fullName evidence="3">Uncharacterized protein</fullName>
    </submittedName>
</protein>